<evidence type="ECO:0000256" key="1">
    <source>
        <dbReference type="SAM" id="SignalP"/>
    </source>
</evidence>
<dbReference type="EMBL" id="NQXA01000025">
    <property type="protein sequence ID" value="PHQ27893.1"/>
    <property type="molecule type" value="Genomic_DNA"/>
</dbReference>
<dbReference type="OrthoDB" id="824329at2"/>
<dbReference type="RefSeq" id="WP_099647627.1">
    <property type="nucleotide sequence ID" value="NZ_KZ319305.1"/>
</dbReference>
<accession>A0A2G1VMA7</accession>
<dbReference type="AlphaFoldDB" id="A0A2G1VMA7"/>
<comment type="caution">
    <text evidence="2">The sequence shown here is derived from an EMBL/GenBank/DDBJ whole genome shotgun (WGS) entry which is preliminary data.</text>
</comment>
<evidence type="ECO:0000313" key="3">
    <source>
        <dbReference type="Proteomes" id="UP000229433"/>
    </source>
</evidence>
<name>A0A2G1VMA7_9FLAO</name>
<feature type="chain" id="PRO_5013746744" evidence="1">
    <location>
        <begin position="18"/>
        <end position="181"/>
    </location>
</feature>
<feature type="signal peptide" evidence="1">
    <location>
        <begin position="1"/>
        <end position="17"/>
    </location>
</feature>
<reference evidence="2 3" key="1">
    <citation type="submission" date="2017-08" db="EMBL/GenBank/DDBJ databases">
        <title>The whole genome shortgun sequences of strain Leeuwenhoekiella nanhaiensis G18 from the South China Sea.</title>
        <authorList>
            <person name="Liu Q."/>
        </authorList>
    </citation>
    <scope>NUCLEOTIDE SEQUENCE [LARGE SCALE GENOMIC DNA]</scope>
    <source>
        <strain evidence="2 3">G18</strain>
    </source>
</reference>
<gene>
    <name evidence="2" type="ORF">CJ305_17655</name>
</gene>
<keyword evidence="1" id="KW-0732">Signal</keyword>
<evidence type="ECO:0000313" key="2">
    <source>
        <dbReference type="EMBL" id="PHQ27893.1"/>
    </source>
</evidence>
<organism evidence="2 3">
    <name type="scientific">Leeuwenhoekiella nanhaiensis</name>
    <dbReference type="NCBI Taxonomy" id="1655491"/>
    <lineage>
        <taxon>Bacteria</taxon>
        <taxon>Pseudomonadati</taxon>
        <taxon>Bacteroidota</taxon>
        <taxon>Flavobacteriia</taxon>
        <taxon>Flavobacteriales</taxon>
        <taxon>Flavobacteriaceae</taxon>
        <taxon>Leeuwenhoekiella</taxon>
    </lineage>
</organism>
<sequence length="181" mass="19964">MKKITLFLAIVFSIAFAEAQISKTSLTRSLSLNQKAQVTGQLLVNGKSSVEIRLTEGNVVDLFKNFKTGKHQIQFNFKGAGLAKDHEGRGVALFTFVTEIYKDGKLMRSVKREPLTFFPGEMLEPVEAFDVIPLLTFAQGNPLENGAYPGKLTKGKYLVKIKAIPMGSSGKIEEANLIVWI</sequence>
<protein>
    <submittedName>
        <fullName evidence="2">Uncharacterized protein</fullName>
    </submittedName>
</protein>
<dbReference type="Proteomes" id="UP000229433">
    <property type="component" value="Unassembled WGS sequence"/>
</dbReference>
<proteinExistence type="predicted"/>
<keyword evidence="3" id="KW-1185">Reference proteome</keyword>